<comment type="subcellular location">
    <subcellularLocation>
        <location evidence="1">Cell envelope</location>
    </subcellularLocation>
</comment>
<evidence type="ECO:0000256" key="2">
    <source>
        <dbReference type="ARBA" id="ARBA00005381"/>
    </source>
</evidence>
<comment type="similarity">
    <text evidence="2">Belongs to the adenylyl cyclase class-3 family.</text>
</comment>
<dbReference type="GO" id="GO:0004016">
    <property type="term" value="F:adenylate cyclase activity"/>
    <property type="evidence" value="ECO:0007669"/>
    <property type="project" value="UniProtKB-ARBA"/>
</dbReference>
<dbReference type="SMART" id="SM01080">
    <property type="entry name" value="CHASE2"/>
    <property type="match status" value="1"/>
</dbReference>
<evidence type="ECO:0000256" key="6">
    <source>
        <dbReference type="ARBA" id="ARBA00023136"/>
    </source>
</evidence>
<dbReference type="GO" id="GO:0030313">
    <property type="term" value="C:cell envelope"/>
    <property type="evidence" value="ECO:0007669"/>
    <property type="project" value="UniProtKB-SubCell"/>
</dbReference>
<accession>A0A367ZJY1</accession>
<dbReference type="AlphaFoldDB" id="A0A367ZJY1"/>
<dbReference type="EMBL" id="QOQW01000023">
    <property type="protein sequence ID" value="RCK78406.1"/>
    <property type="molecule type" value="Genomic_DNA"/>
</dbReference>
<dbReference type="PANTHER" id="PTHR43081:SF1">
    <property type="entry name" value="ADENYLATE CYCLASE, TERMINAL-DIFFERENTIATION SPECIFIC"/>
    <property type="match status" value="1"/>
</dbReference>
<reference evidence="9 10" key="1">
    <citation type="submission" date="2018-05" db="EMBL/GenBank/DDBJ databases">
        <title>A metagenomic window into the 2 km-deep terrestrial subsurface aquifer revealed taxonomically and functionally diverse microbial community comprising novel uncultured bacterial lineages.</title>
        <authorList>
            <person name="Kadnikov V.V."/>
            <person name="Mardanov A.V."/>
            <person name="Beletsky A.V."/>
            <person name="Banks D."/>
            <person name="Pimenov N.V."/>
            <person name="Frank Y.A."/>
            <person name="Karnachuk O.V."/>
            <person name="Ravin N.V."/>
        </authorList>
    </citation>
    <scope>NUCLEOTIDE SEQUENCE [LARGE SCALE GENOMIC DNA]</scope>
    <source>
        <strain evidence="9">BY5</strain>
    </source>
</reference>
<evidence type="ECO:0000256" key="7">
    <source>
        <dbReference type="SAM" id="Phobius"/>
    </source>
</evidence>
<evidence type="ECO:0000256" key="4">
    <source>
        <dbReference type="ARBA" id="ARBA00022692"/>
    </source>
</evidence>
<sequence>MPPALRRPEPWFLAGMLLVLFLGRQVLTFADTRLRDLWVRWRVAAHDPANHPWLAKTASFFPLDRHSGEIILAMYDDRAYLGIPGPPPPWNRRVYAHALRTIAKGGPRVVAVDLYFRAPSVYDIEQDQDLIDAVRATPNIVLMSYRRDSFVAHPFPRLAEAAVCAPPYFYPYIDESVRKASLVYRLHEGSPGLSFPAEVARLYWGLRPDQVEIRDHEVVFRKPDGDLTVPLDEGENVFINYNSLVRQIPVVSIFDLYHNRVDPALFKDRIVVVGISNSMLQDRFLTPTGLPEFGSLIHALTVQNLLTNTFLHPPPASQGVALGVFLLALSFFGLARWLNPVPYIGVTAVLASGLVAASWYGMIFRLQMVDVAPGLFSLVTTAVFAIGLRYYHEVSEKLRIKNAFQHYVTASVVNEILRDPAKLNLHGEERILTVFFSDVAGFTSLSEGMPPIQVVNLLNEYLTEMTEIIFQYEGLLDKYEGDAIMAVFGAPIGQVDHATRACRAALANQRALARLREKWRQEGRPELHARIGINTGLVVVGNMGSRMRFDYTVIGDNVNLAARLETANKLFSSHIIIGPTTAELVQNDILTRRLGLLQVLGRQQQVEVFEVLTSLDDPDAARLAAARAGKAAFEEAFALGTSRRYAEGMTRLEAYLKDHRNDRPATILYEKLSQFAAYPPPDGWNGVWLQEAK</sequence>
<name>A0A367ZJY1_9BACT</name>
<feature type="domain" description="Guanylate cyclase" evidence="8">
    <location>
        <begin position="433"/>
        <end position="565"/>
    </location>
</feature>
<keyword evidence="6 7" id="KW-0472">Membrane</keyword>
<dbReference type="SUPFAM" id="SSF55073">
    <property type="entry name" value="Nucleotide cyclase"/>
    <property type="match status" value="1"/>
</dbReference>
<gene>
    <name evidence="9" type="ORF">OZSIB_1508</name>
</gene>
<evidence type="ECO:0000313" key="9">
    <source>
        <dbReference type="EMBL" id="RCK78406.1"/>
    </source>
</evidence>
<keyword evidence="3" id="KW-1003">Cell membrane</keyword>
<dbReference type="Pfam" id="PF05226">
    <property type="entry name" value="CHASE2"/>
    <property type="match status" value="1"/>
</dbReference>
<dbReference type="InterPro" id="IPR007890">
    <property type="entry name" value="CHASE2"/>
</dbReference>
<evidence type="ECO:0000256" key="1">
    <source>
        <dbReference type="ARBA" id="ARBA00004196"/>
    </source>
</evidence>
<dbReference type="FunFam" id="3.30.70.1230:FF:000016">
    <property type="entry name" value="Adenylate/guanylate cyclase domain-containing protein"/>
    <property type="match status" value="1"/>
</dbReference>
<dbReference type="PROSITE" id="PS50125">
    <property type="entry name" value="GUANYLATE_CYCLASE_2"/>
    <property type="match status" value="1"/>
</dbReference>
<feature type="transmembrane region" description="Helical" evidence="7">
    <location>
        <begin position="316"/>
        <end position="334"/>
    </location>
</feature>
<keyword evidence="4 7" id="KW-0812">Transmembrane</keyword>
<keyword evidence="5 7" id="KW-1133">Transmembrane helix</keyword>
<feature type="transmembrane region" description="Helical" evidence="7">
    <location>
        <begin position="372"/>
        <end position="391"/>
    </location>
</feature>
<dbReference type="GO" id="GO:0035556">
    <property type="term" value="P:intracellular signal transduction"/>
    <property type="evidence" value="ECO:0007669"/>
    <property type="project" value="InterPro"/>
</dbReference>
<dbReference type="InterPro" id="IPR001054">
    <property type="entry name" value="A/G_cyclase"/>
</dbReference>
<dbReference type="Pfam" id="PF00211">
    <property type="entry name" value="Guanylate_cyc"/>
    <property type="match status" value="1"/>
</dbReference>
<evidence type="ECO:0000256" key="3">
    <source>
        <dbReference type="ARBA" id="ARBA00022475"/>
    </source>
</evidence>
<dbReference type="Proteomes" id="UP000252355">
    <property type="component" value="Unassembled WGS sequence"/>
</dbReference>
<dbReference type="GO" id="GO:0006171">
    <property type="term" value="P:cAMP biosynthetic process"/>
    <property type="evidence" value="ECO:0007669"/>
    <property type="project" value="TreeGrafter"/>
</dbReference>
<dbReference type="SMART" id="SM00044">
    <property type="entry name" value="CYCc"/>
    <property type="match status" value="1"/>
</dbReference>
<evidence type="ECO:0000259" key="8">
    <source>
        <dbReference type="PROSITE" id="PS50125"/>
    </source>
</evidence>
<dbReference type="PANTHER" id="PTHR43081">
    <property type="entry name" value="ADENYLATE CYCLASE, TERMINAL-DIFFERENTIATION SPECIFIC-RELATED"/>
    <property type="match status" value="1"/>
</dbReference>
<comment type="caution">
    <text evidence="9">The sequence shown here is derived from an EMBL/GenBank/DDBJ whole genome shotgun (WGS) entry which is preliminary data.</text>
</comment>
<dbReference type="CDD" id="cd07302">
    <property type="entry name" value="CHD"/>
    <property type="match status" value="1"/>
</dbReference>
<organism evidence="9 10">
    <name type="scientific">Candidatus Ozemobacter sibiricus</name>
    <dbReference type="NCBI Taxonomy" id="2268124"/>
    <lineage>
        <taxon>Bacteria</taxon>
        <taxon>Candidatus Ozemobacteria</taxon>
        <taxon>Candidatus Ozemobacterales</taxon>
        <taxon>Candidatus Ozemobacteraceae</taxon>
        <taxon>Candidatus Ozemobacter</taxon>
    </lineage>
</organism>
<feature type="transmembrane region" description="Helical" evidence="7">
    <location>
        <begin position="341"/>
        <end position="360"/>
    </location>
</feature>
<dbReference type="Gene3D" id="3.30.70.1230">
    <property type="entry name" value="Nucleotide cyclase"/>
    <property type="match status" value="1"/>
</dbReference>
<proteinExistence type="inferred from homology"/>
<dbReference type="InterPro" id="IPR029787">
    <property type="entry name" value="Nucleotide_cyclase"/>
</dbReference>
<protein>
    <submittedName>
        <fullName evidence="9">Adenylate cyclase</fullName>
    </submittedName>
</protein>
<dbReference type="InterPro" id="IPR050697">
    <property type="entry name" value="Adenylyl/Guanylyl_Cyclase_3/4"/>
</dbReference>
<evidence type="ECO:0000313" key="10">
    <source>
        <dbReference type="Proteomes" id="UP000252355"/>
    </source>
</evidence>
<evidence type="ECO:0000256" key="5">
    <source>
        <dbReference type="ARBA" id="ARBA00022989"/>
    </source>
</evidence>